<reference evidence="3" key="2">
    <citation type="submission" date="2004-10" db="EMBL/GenBank/DDBJ databases">
        <title>Oryza sativa BAC OSJNBa0044P19 genomic sequence.</title>
        <authorList>
            <person name="Chow T.-Y."/>
            <person name="Hsing Y.-I.C."/>
            <person name="Chen C.-S."/>
            <person name="Chen H.-H."/>
            <person name="Liu S.-M."/>
            <person name="Chao Y.-T."/>
            <person name="Chang S.-J."/>
            <person name="Chen H.-C."/>
            <person name="Chen S.-K."/>
            <person name="Chen T.-R."/>
            <person name="Chen Y.-L."/>
            <person name="Cheng C.-H."/>
            <person name="Chung C.-I."/>
            <person name="Han S.-Y."/>
            <person name="Hsiao S.-H."/>
            <person name="Hsiung J.-N."/>
            <person name="Hsu C.-H."/>
            <person name="Huang J.-J."/>
            <person name="Kau P.-I."/>
            <person name="Lee M.-C."/>
            <person name="Leu H.-L."/>
            <person name="Li Y.-F."/>
            <person name="Lin S.-J."/>
            <person name="Lin Y.-C."/>
            <person name="Wu S.-W."/>
            <person name="Yu C.-Y."/>
            <person name="Yu S.-W."/>
            <person name="Wu H.-P."/>
            <person name="Shaw J.-F."/>
        </authorList>
    </citation>
    <scope>NUCLEOTIDE SEQUENCE</scope>
</reference>
<accession>A0A0P0WMN9</accession>
<evidence type="ECO:0000313" key="4">
    <source>
        <dbReference type="EMBL" id="BAF17511.1"/>
    </source>
</evidence>
<dbReference type="Proteomes" id="UP000000763">
    <property type="component" value="Chromosome 5"/>
</dbReference>
<dbReference type="AlphaFoldDB" id="A0A0P0WMN9"/>
<reference evidence="4 5" key="3">
    <citation type="journal article" date="2005" name="Nature">
        <title>The map-based sequence of the rice genome.</title>
        <authorList>
            <consortium name="International rice genome sequencing project (IRGSP)"/>
            <person name="Matsumoto T."/>
            <person name="Wu J."/>
            <person name="Kanamori H."/>
            <person name="Katayose Y."/>
            <person name="Fujisawa M."/>
            <person name="Namiki N."/>
            <person name="Mizuno H."/>
            <person name="Yamamoto K."/>
            <person name="Antonio B.A."/>
            <person name="Baba T."/>
            <person name="Sakata K."/>
            <person name="Nagamura Y."/>
            <person name="Aoki H."/>
            <person name="Arikawa K."/>
            <person name="Arita K."/>
            <person name="Bito T."/>
            <person name="Chiden Y."/>
            <person name="Fujitsuka N."/>
            <person name="Fukunaka R."/>
            <person name="Hamada M."/>
            <person name="Harada C."/>
            <person name="Hayashi A."/>
            <person name="Hijishita S."/>
            <person name="Honda M."/>
            <person name="Hosokawa S."/>
            <person name="Ichikawa Y."/>
            <person name="Idonuma A."/>
            <person name="Iijima M."/>
            <person name="Ikeda M."/>
            <person name="Ikeno M."/>
            <person name="Ito K."/>
            <person name="Ito S."/>
            <person name="Ito T."/>
            <person name="Ito Y."/>
            <person name="Ito Y."/>
            <person name="Iwabuchi A."/>
            <person name="Kamiya K."/>
            <person name="Karasawa W."/>
            <person name="Kurita K."/>
            <person name="Katagiri S."/>
            <person name="Kikuta A."/>
            <person name="Kobayashi H."/>
            <person name="Kobayashi N."/>
            <person name="Machita K."/>
            <person name="Maehara T."/>
            <person name="Masukawa M."/>
            <person name="Mizubayashi T."/>
            <person name="Mukai Y."/>
            <person name="Nagasaki H."/>
            <person name="Nagata Y."/>
            <person name="Naito S."/>
            <person name="Nakashima M."/>
            <person name="Nakama Y."/>
            <person name="Nakamichi Y."/>
            <person name="Nakamura M."/>
            <person name="Meguro A."/>
            <person name="Negishi M."/>
            <person name="Ohta I."/>
            <person name="Ohta T."/>
            <person name="Okamoto M."/>
            <person name="Ono N."/>
            <person name="Saji S."/>
            <person name="Sakaguchi M."/>
            <person name="Sakai K."/>
            <person name="Shibata M."/>
            <person name="Shimokawa T."/>
            <person name="Song J."/>
            <person name="Takazaki Y."/>
            <person name="Terasawa K."/>
            <person name="Tsugane M."/>
            <person name="Tsuji K."/>
            <person name="Ueda S."/>
            <person name="Waki K."/>
            <person name="Yamagata H."/>
            <person name="Yamamoto M."/>
            <person name="Yamamoto S."/>
            <person name="Yamane H."/>
            <person name="Yoshiki S."/>
            <person name="Yoshihara R."/>
            <person name="Yukawa K."/>
            <person name="Zhong H."/>
            <person name="Yano M."/>
            <person name="Yuan Q."/>
            <person name="Ouyang S."/>
            <person name="Liu J."/>
            <person name="Jones K.M."/>
            <person name="Gansberger K."/>
            <person name="Moffat K."/>
            <person name="Hill J."/>
            <person name="Bera J."/>
            <person name="Fadrosh D."/>
            <person name="Jin S."/>
            <person name="Johri S."/>
            <person name="Kim M."/>
            <person name="Overton L."/>
            <person name="Reardon M."/>
            <person name="Tsitrin T."/>
            <person name="Vuong H."/>
            <person name="Weaver B."/>
            <person name="Ciecko A."/>
            <person name="Tallon L."/>
            <person name="Jackson J."/>
            <person name="Pai G."/>
            <person name="Aken S.V."/>
            <person name="Utterback T."/>
            <person name="Reidmuller S."/>
            <person name="Feldblyum T."/>
            <person name="Hsiao J."/>
            <person name="Zismann V."/>
            <person name="Iobst S."/>
            <person name="de Vazeille A.R."/>
            <person name="Buell C.R."/>
            <person name="Ying K."/>
            <person name="Li Y."/>
            <person name="Lu T."/>
            <person name="Huang Y."/>
            <person name="Zhao Q."/>
            <person name="Feng Q."/>
            <person name="Zhang L."/>
            <person name="Zhu J."/>
            <person name="Weng Q."/>
            <person name="Mu J."/>
            <person name="Lu Y."/>
            <person name="Fan D."/>
            <person name="Liu Y."/>
            <person name="Guan J."/>
            <person name="Zhang Y."/>
            <person name="Yu S."/>
            <person name="Liu X."/>
            <person name="Zhang Y."/>
            <person name="Hong G."/>
            <person name="Han B."/>
            <person name="Choisne N."/>
            <person name="Demange N."/>
            <person name="Orjeda G."/>
            <person name="Samain S."/>
            <person name="Cattolico L."/>
            <person name="Pelletier E."/>
            <person name="Couloux A."/>
            <person name="Segurens B."/>
            <person name="Wincker P."/>
            <person name="D'Hont A."/>
            <person name="Scarpelli C."/>
            <person name="Weissenbach J."/>
            <person name="Salanoubat M."/>
            <person name="Quetier F."/>
            <person name="Yu Y."/>
            <person name="Kim H.R."/>
            <person name="Rambo T."/>
            <person name="Currie J."/>
            <person name="Collura K."/>
            <person name="Luo M."/>
            <person name="Yang T."/>
            <person name="Ammiraju J.S.S."/>
            <person name="Engler F."/>
            <person name="Soderlund C."/>
            <person name="Wing R.A."/>
            <person name="Palmer L.E."/>
            <person name="de la Bastide M."/>
            <person name="Spiegel L."/>
            <person name="Nascimento L."/>
            <person name="Zutavern T."/>
            <person name="O'Shaughnessy A."/>
            <person name="Dike S."/>
            <person name="Dedhia N."/>
            <person name="Preston R."/>
            <person name="Balija V."/>
            <person name="McCombie W.R."/>
            <person name="Chow T."/>
            <person name="Chen H."/>
            <person name="Chung M."/>
            <person name="Chen C."/>
            <person name="Shaw J."/>
            <person name="Wu H."/>
            <person name="Hsiao K."/>
            <person name="Chao Y."/>
            <person name="Chu M."/>
            <person name="Cheng C."/>
            <person name="Hour A."/>
            <person name="Lee P."/>
            <person name="Lin S."/>
            <person name="Lin Y."/>
            <person name="Liou J."/>
            <person name="Liu S."/>
            <person name="Hsing Y."/>
            <person name="Raghuvanshi S."/>
            <person name="Mohanty A."/>
            <person name="Bharti A.K."/>
            <person name="Gaur A."/>
            <person name="Gupta V."/>
            <person name="Kumar D."/>
            <person name="Ravi V."/>
            <person name="Vij S."/>
            <person name="Kapur A."/>
            <person name="Khurana P."/>
            <person name="Khurana P."/>
            <person name="Khurana J.P."/>
            <person name="Tyagi A.K."/>
            <person name="Gaikwad K."/>
            <person name="Singh A."/>
            <person name="Dalal V."/>
            <person name="Srivastava S."/>
            <person name="Dixit A."/>
            <person name="Pal A.K."/>
            <person name="Ghazi I.A."/>
            <person name="Yadav M."/>
            <person name="Pandit A."/>
            <person name="Bhargava A."/>
            <person name="Sureshbabu K."/>
            <person name="Batra K."/>
            <person name="Sharma T.R."/>
            <person name="Mohapatra T."/>
            <person name="Singh N.K."/>
            <person name="Messing J."/>
            <person name="Nelson A.B."/>
            <person name="Fuks G."/>
            <person name="Kavchok S."/>
            <person name="Keizer G."/>
            <person name="Linton E."/>
            <person name="Llaca V."/>
            <person name="Song R."/>
            <person name="Tanyolac B."/>
            <person name="Young S."/>
            <person name="Ho-Il K."/>
            <person name="Hahn J.H."/>
            <person name="Sangsakoo G."/>
            <person name="Vanavichit A."/>
            <person name="de Mattos Luiz.A.T."/>
            <person name="Zimmer P.D."/>
            <person name="Malone G."/>
            <person name="Dellagostin O."/>
            <person name="de Oliveira A.C."/>
            <person name="Bevan M."/>
            <person name="Bancroft I."/>
            <person name="Minx P."/>
            <person name="Cordum H."/>
            <person name="Wilson R."/>
            <person name="Cheng Z."/>
            <person name="Jin W."/>
            <person name="Jiang J."/>
            <person name="Leong S.A."/>
            <person name="Iwama H."/>
            <person name="Gojobori T."/>
            <person name="Itoh T."/>
            <person name="Niimura Y."/>
            <person name="Fujii Y."/>
            <person name="Habara T."/>
            <person name="Sakai H."/>
            <person name="Sato Y."/>
            <person name="Wilson G."/>
            <person name="Kumar K."/>
            <person name="McCouch S."/>
            <person name="Juretic N."/>
            <person name="Hoen D."/>
            <person name="Wright S."/>
            <person name="Bruskiewich R."/>
            <person name="Bureau T."/>
            <person name="Miyao A."/>
            <person name="Hirochika H."/>
            <person name="Nishikawa T."/>
            <person name="Kadowaki K."/>
            <person name="Sugiura M."/>
            <person name="Burr B."/>
            <person name="Sasaki T."/>
        </authorList>
    </citation>
    <scope>NUCLEOTIDE SEQUENCE [LARGE SCALE GENOMIC DNA]</scope>
    <source>
        <strain evidence="5">cv. Nipponbare</strain>
    </source>
</reference>
<reference evidence="4" key="4">
    <citation type="journal article" date="2006" name="Nucleic Acids Res.">
        <title>The Rice Annotation Project Database (RAP-DB): hub for Oryza sativa ssp. japonica genome information.</title>
        <authorList>
            <person name="Ohyanagi H."/>
            <person name="Tanaka T."/>
            <person name="Sakai H."/>
            <person name="Shigemoto Y."/>
            <person name="Yamaguchi K."/>
            <person name="Habara T."/>
            <person name="Fujii Y."/>
            <person name="Antonio B.A."/>
            <person name="Nagamura Y."/>
            <person name="Imanishi T."/>
            <person name="Ikeo K."/>
            <person name="Itoh T."/>
            <person name="Gojobori T."/>
            <person name="Sasaki T."/>
        </authorList>
    </citation>
    <scope>NUCLEOTIDE SEQUENCE</scope>
</reference>
<evidence type="ECO:0000313" key="5">
    <source>
        <dbReference type="Proteomes" id="UP000000763"/>
    </source>
</evidence>
<dbReference type="EMBL" id="AP008211">
    <property type="protein sequence ID" value="BAF17511.1"/>
    <property type="molecule type" value="Genomic_DNA"/>
</dbReference>
<reference evidence="4" key="5">
    <citation type="journal article" date="2007" name="Genome Res.">
        <title>Curated Genome Annotation of Oryza sativa ssp. japonica and Comparative Genome Analysis with Arabidopsis thaliana.</title>
        <authorList>
            <consortium name="The Rice Annotation Project (RAP)"/>
            <person name="Itoh T."/>
            <person name="Tanaka T."/>
            <person name="Barrero R.A."/>
            <person name="Yamasaki C."/>
            <person name="Fujii Y."/>
            <person name="Hilton P.B."/>
            <person name="Antonio B.A."/>
            <person name="Aono H."/>
            <person name="Apweiler R."/>
            <person name="Bruskiewich R."/>
            <person name="Bureau T."/>
            <person name="Burr F."/>
            <person name="Costa de Oliveira A."/>
            <person name="Fuks G."/>
            <person name="Habara T."/>
            <person name="Haberer G."/>
            <person name="Han B."/>
            <person name="Harada E."/>
            <person name="Hiraki A.T."/>
            <person name="Hirochika H."/>
            <person name="Hoen D."/>
            <person name="Hokari H."/>
            <person name="Hosokawa S."/>
            <person name="Hsing Y."/>
            <person name="Ikawa H."/>
            <person name="Ikeo K."/>
            <person name="Imanishi T."/>
            <person name="Ito Y."/>
            <person name="Jaiswal P."/>
            <person name="Kanno M."/>
            <person name="Kawahara Y."/>
            <person name="Kawamura T."/>
            <person name="Kawashima H."/>
            <person name="Khurana J.P."/>
            <person name="Kikuchi S."/>
            <person name="Komatsu S."/>
            <person name="Koyanagi K.O."/>
            <person name="Kubooka H."/>
            <person name="Lieberherr D."/>
            <person name="Lin Y.C."/>
            <person name="Lonsdale D."/>
            <person name="Matsumoto T."/>
            <person name="Matsuya A."/>
            <person name="McCombie W.R."/>
            <person name="Messing J."/>
            <person name="Miyao A."/>
            <person name="Mulder N."/>
            <person name="Nagamura Y."/>
            <person name="Nam J."/>
            <person name="Namiki N."/>
            <person name="Numa H."/>
            <person name="Nurimoto S."/>
            <person name="O'donovan C."/>
            <person name="Ohyanagi H."/>
            <person name="Okido T."/>
            <person name="Oota S."/>
            <person name="Osato N."/>
            <person name="Palmer L.E."/>
            <person name="Quetier F."/>
            <person name="Raghuvanshi S."/>
            <person name="Saichi N."/>
            <person name="Sakai H."/>
            <person name="Sakai Y."/>
            <person name="Sakata K."/>
            <person name="Sakurai T."/>
            <person name="Sato F."/>
            <person name="Sato Y."/>
            <person name="Schoof H."/>
            <person name="Seki M."/>
            <person name="Shibata M."/>
            <person name="Shimizu Y."/>
            <person name="Shinozaki K."/>
            <person name="Shinso Y."/>
            <person name="Singh N.K."/>
            <person name="Smith-White B."/>
            <person name="Takeda J."/>
            <person name="Tanino M."/>
            <person name="Tatusova T."/>
            <person name="Thongjuea S."/>
            <person name="Todokoro F."/>
            <person name="Tsugane M."/>
            <person name="Tyagi A.K."/>
            <person name="Vanavichit A."/>
            <person name="Wang A."/>
            <person name="Wing R.A."/>
            <person name="Yamaguchi K."/>
            <person name="Yamamoto M."/>
            <person name="Yamamoto N."/>
            <person name="Yu Y."/>
            <person name="Zhang H."/>
            <person name="Zhao Q."/>
            <person name="Higo K."/>
            <person name="Burr B."/>
            <person name="Gojobori T."/>
            <person name="Sasaki T."/>
        </authorList>
    </citation>
    <scope>NUCLEOTIDE SEQUENCE</scope>
</reference>
<reference evidence="2" key="1">
    <citation type="submission" date="2004-10" db="EMBL/GenBank/DDBJ databases">
        <title>Oryza sativa BAC OJ1212_B02 genomic sequence.</title>
        <authorList>
            <person name="Chow T.-Y."/>
            <person name="Hsing Y.-I.C."/>
            <person name="Chen C.-S."/>
            <person name="Chen H.-H."/>
            <person name="Liu S.-M."/>
            <person name="Chao Y.-T."/>
            <person name="Chang S.-J."/>
            <person name="Chen H.-C."/>
            <person name="Chen S.-K."/>
            <person name="Chen T.-R."/>
            <person name="Chen Y.-L."/>
            <person name="Cheng C.-H."/>
            <person name="Chung C.-I."/>
            <person name="Han S.-Y."/>
            <person name="Hsiao S.-H."/>
            <person name="Hsiung J.-N."/>
            <person name="Hsu C.-H."/>
            <person name="Huang J.-J."/>
            <person name="Kau P.-I."/>
            <person name="Lee M.-C."/>
            <person name="Leu H.-L."/>
            <person name="Li Y.-F."/>
            <person name="Lin S.-J."/>
            <person name="Lin Y.-C."/>
            <person name="Wu S.-W."/>
            <person name="Yu C.-Y."/>
            <person name="Yu S.-W."/>
            <person name="Wu H.-P."/>
            <person name="Shaw J.-F."/>
        </authorList>
    </citation>
    <scope>NUCLEOTIDE SEQUENCE</scope>
</reference>
<feature type="compositionally biased region" description="Low complexity" evidence="1">
    <location>
        <begin position="81"/>
        <end position="92"/>
    </location>
</feature>
<name>A0A0P0WMN9_ORYSJ</name>
<evidence type="ECO:0000256" key="1">
    <source>
        <dbReference type="SAM" id="MobiDB-lite"/>
    </source>
</evidence>
<feature type="region of interest" description="Disordered" evidence="1">
    <location>
        <begin position="81"/>
        <end position="103"/>
    </location>
</feature>
<protein>
    <submittedName>
        <fullName evidence="4">Os05g0425600 protein</fullName>
    </submittedName>
    <submittedName>
        <fullName evidence="3">Unknow protein</fullName>
    </submittedName>
</protein>
<gene>
    <name evidence="4" type="ordered locus">Os05g0425600</name>
    <name evidence="2" type="ORF">OJ1212_B02.16</name>
    <name evidence="3" type="ORF">OSJNBa0044P19.2</name>
</gene>
<reference evidence="4" key="8">
    <citation type="submission" date="2012-08" db="EMBL/GenBank/DDBJ databases">
        <title>Oryza sativa nipponbare(GA3) genomic DNA, chromosome 5.</title>
        <authorList>
            <consortium name="IRGSP(International Rice Genome Sequencing Project)"/>
        </authorList>
    </citation>
    <scope>NUCLEOTIDE SEQUENCE</scope>
</reference>
<reference evidence="4" key="6">
    <citation type="journal article" date="2008" name="Nucleic Acids Res.">
        <title>The Rice Annotation Project Database (RAP-DB): 2008 update.</title>
        <authorList>
            <consortium name="The Rice Annotation Project (RAP)"/>
            <person name="Tanaka T."/>
            <person name="Antonio B.A."/>
            <person name="Kikuchi S."/>
            <person name="Matsumoto T."/>
            <person name="Nagamura Y."/>
            <person name="Numa H."/>
            <person name="Sakai H."/>
            <person name="Wu J."/>
            <person name="Itoh T."/>
            <person name="Sasaki T."/>
            <person name="Aono R."/>
            <person name="Fujii Y."/>
            <person name="Habara T."/>
            <person name="Harada E."/>
            <person name="Kanno M."/>
            <person name="Kawahara Y."/>
            <person name="Kawashima H."/>
            <person name="Kubooka H."/>
            <person name="Matsuya A."/>
            <person name="Nakaoka H."/>
            <person name="Saichi N."/>
            <person name="Sanbonmatsu R."/>
            <person name="Sato Y."/>
            <person name="Shinso Y."/>
            <person name="Suzuki M."/>
            <person name="Takeda J."/>
            <person name="Tanino M."/>
            <person name="Todokoro F."/>
            <person name="Yamaguchi K."/>
            <person name="Yamamoto N."/>
            <person name="Yamasaki C."/>
            <person name="Imanishi T."/>
            <person name="Okido T."/>
            <person name="Tada M."/>
            <person name="Ikeo K."/>
            <person name="Tateno Y."/>
            <person name="Gojobori T."/>
            <person name="Lin Y.C."/>
            <person name="Wei F.J."/>
            <person name="Hsing Y.I."/>
            <person name="Zhao Q."/>
            <person name="Han B."/>
            <person name="Kramer M.R."/>
            <person name="McCombie R.W."/>
            <person name="Lonsdale D."/>
            <person name="O'Donovan C.C."/>
            <person name="Whitfield E.J."/>
            <person name="Apweiler R."/>
            <person name="Koyanagi K.O."/>
            <person name="Khurana J.P."/>
            <person name="Raghuvanshi S."/>
            <person name="Singh N.K."/>
            <person name="Tyagi A.K."/>
            <person name="Haberer G."/>
            <person name="Fujisawa M."/>
            <person name="Hosokawa S."/>
            <person name="Ito Y."/>
            <person name="Ikawa H."/>
            <person name="Shibata M."/>
            <person name="Yamamoto M."/>
            <person name="Bruskiewich R.M."/>
            <person name="Hoen D.R."/>
            <person name="Bureau TE."/>
            <person name="Namiki N."/>
            <person name="Ohyanagi H."/>
            <person name="Sakai Y."/>
            <person name="Nobushima S."/>
            <person name="Sakata K."/>
            <person name="Barrero R.A."/>
            <person name="Sato Y."/>
            <person name="Souvorov A."/>
            <person name="Smith-White B."/>
            <person name="Tatusova T."/>
            <person name="An S."/>
            <person name="An G."/>
            <person name="OOta S."/>
            <person name="Fuks G."/>
            <person name="Messing J."/>
            <person name="Christie K.R."/>
            <person name="Lieberherr D."/>
            <person name="Kim H."/>
            <person name="Zuccolo A."/>
            <person name="Wing R.A."/>
            <person name="Nobuta K."/>
            <person name="Green P.J."/>
            <person name="Lu C."/>
            <person name="Meyers BC."/>
            <person name="Chaparro C."/>
            <person name="Piegu B."/>
            <person name="Panaud O."/>
            <person name="Echeverria M."/>
        </authorList>
    </citation>
    <scope>NUCLEOTIDE SEQUENCE</scope>
</reference>
<organism evidence="3 5">
    <name type="scientific">Oryza sativa subsp. japonica</name>
    <name type="common">Rice</name>
    <dbReference type="NCBI Taxonomy" id="39947"/>
    <lineage>
        <taxon>Eukaryota</taxon>
        <taxon>Viridiplantae</taxon>
        <taxon>Streptophyta</taxon>
        <taxon>Embryophyta</taxon>
        <taxon>Tracheophyta</taxon>
        <taxon>Spermatophyta</taxon>
        <taxon>Magnoliopsida</taxon>
        <taxon>Liliopsida</taxon>
        <taxon>Poales</taxon>
        <taxon>Poaceae</taxon>
        <taxon>BOP clade</taxon>
        <taxon>Oryzoideae</taxon>
        <taxon>Oryzeae</taxon>
        <taxon>Oryzinae</taxon>
        <taxon>Oryza</taxon>
        <taxon>Oryza sativa</taxon>
    </lineage>
</organism>
<dbReference type="KEGG" id="dosa:Os05g0425600"/>
<proteinExistence type="predicted"/>
<evidence type="ECO:0000313" key="2">
    <source>
        <dbReference type="EMBL" id="AAV24781.1"/>
    </source>
</evidence>
<dbReference type="Gramene" id="Os05t0425600-01">
    <property type="protein sequence ID" value="Os05t0425600-01"/>
    <property type="gene ID" value="Os05g0425600"/>
</dbReference>
<dbReference type="EMBL" id="AC135419">
    <property type="protein sequence ID" value="AAV25004.1"/>
    <property type="molecule type" value="Genomic_DNA"/>
</dbReference>
<dbReference type="EMBL" id="AC109595">
    <property type="protein sequence ID" value="AAV24781.1"/>
    <property type="molecule type" value="Genomic_DNA"/>
</dbReference>
<sequence>MSLFWPPHIIVAKVAEQIRSPLPPPPLFCRLFPSSLFLCTAASSSRSPPSNDSSAGEVVMSVNHVPSPPIHLLRLVDRSCVTSSSSPRSPSTEAMQPHFSSIW</sequence>
<evidence type="ECO:0000313" key="3">
    <source>
        <dbReference type="EMBL" id="AAV25004.1"/>
    </source>
</evidence>
<reference evidence="5" key="7">
    <citation type="journal article" date="2008" name="Nucleic Acids Res.">
        <title>The rice annotation project database (RAP-DB): 2008 update.</title>
        <authorList>
            <consortium name="The rice annotation project (RAP)"/>
        </authorList>
    </citation>
    <scope>GENOME REANNOTATION</scope>
    <source>
        <strain evidence="5">cv. Nipponbare</strain>
    </source>
</reference>
<reference evidence="4" key="9">
    <citation type="submission" date="2012-08" db="EMBL/GenBank/DDBJ databases">
        <title>The Second Rice Annotation Project Meeting (RAP2).</title>
        <authorList>
            <consortium name="The Rice Annotation Project (RAP)"/>
        </authorList>
    </citation>
    <scope>NUCLEOTIDE SEQUENCE</scope>
</reference>